<evidence type="ECO:0000313" key="3">
    <source>
        <dbReference type="EMBL" id="KAK7681704.1"/>
    </source>
</evidence>
<evidence type="ECO:0000256" key="1">
    <source>
        <dbReference type="SAM" id="MobiDB-lite"/>
    </source>
</evidence>
<dbReference type="PANTHER" id="PTHR21860">
    <property type="entry name" value="TRANSCRIPTION INITIATION FACTOR IIIC TFIIIC , POLYPEPTIDE 6-RELATED"/>
    <property type="match status" value="1"/>
</dbReference>
<sequence>MDCLARASGPNKQSVDLRFRSPFLSLHLDLEYPDTMSQNTLIPGYKQVTQFSEDEDEYERNEDGSIAEEVVYVTLDLGPVEPRLVPSTTEYRLIGLDTPTPYIQLSGSIFKGQHQSLLGTELLFSGEKDEHSARSSSHFTPFATSEQRIRFKEVELVPKNSSQASTTATTQSSKFVGSSTPDTFAAISGTAQEVPALRTSGRRGRPRGRGTSRRGRSGTTAGGDPKGKGKANEEDEMMDEDSSRIDDTPMEVEESNEGPATAPPPTWNQQIPHAQNDGDDMNLIDPSLR</sequence>
<accession>A0AAW0FQ48</accession>
<dbReference type="AlphaFoldDB" id="A0AAW0FQ48"/>
<gene>
    <name evidence="3" type="ORF">QCA50_015051</name>
</gene>
<feature type="domain" description="Transcription factor TFIIIC triple barrel" evidence="2">
    <location>
        <begin position="68"/>
        <end position="156"/>
    </location>
</feature>
<protein>
    <recommendedName>
        <fullName evidence="2">Transcription factor TFIIIC triple barrel domain-containing protein</fullName>
    </recommendedName>
</protein>
<dbReference type="Pfam" id="PF10419">
    <property type="entry name" value="TFIIIC_sub6"/>
    <property type="match status" value="1"/>
</dbReference>
<comment type="caution">
    <text evidence="3">The sequence shown here is derived from an EMBL/GenBank/DDBJ whole genome shotgun (WGS) entry which is preliminary data.</text>
</comment>
<feature type="region of interest" description="Disordered" evidence="1">
    <location>
        <begin position="155"/>
        <end position="289"/>
    </location>
</feature>
<dbReference type="EMBL" id="JASBNA010000039">
    <property type="protein sequence ID" value="KAK7681704.1"/>
    <property type="molecule type" value="Genomic_DNA"/>
</dbReference>
<dbReference type="InterPro" id="IPR042771">
    <property type="entry name" value="GTF3C6-like"/>
</dbReference>
<dbReference type="Gene3D" id="2.60.40.4370">
    <property type="match status" value="1"/>
</dbReference>
<evidence type="ECO:0000313" key="4">
    <source>
        <dbReference type="Proteomes" id="UP001385951"/>
    </source>
</evidence>
<dbReference type="InterPro" id="IPR019481">
    <property type="entry name" value="TFIIIC_triple_barrel"/>
</dbReference>
<name>A0AAW0FQ48_9APHY</name>
<dbReference type="Proteomes" id="UP001385951">
    <property type="component" value="Unassembled WGS sequence"/>
</dbReference>
<dbReference type="GO" id="GO:0000127">
    <property type="term" value="C:transcription factor TFIIIC complex"/>
    <property type="evidence" value="ECO:0007669"/>
    <property type="project" value="TreeGrafter"/>
</dbReference>
<evidence type="ECO:0000259" key="2">
    <source>
        <dbReference type="Pfam" id="PF10419"/>
    </source>
</evidence>
<reference evidence="3 4" key="1">
    <citation type="submission" date="2022-09" db="EMBL/GenBank/DDBJ databases">
        <authorList>
            <person name="Palmer J.M."/>
        </authorList>
    </citation>
    <scope>NUCLEOTIDE SEQUENCE [LARGE SCALE GENOMIC DNA]</scope>
    <source>
        <strain evidence="3 4">DSM 7382</strain>
    </source>
</reference>
<proteinExistence type="predicted"/>
<dbReference type="GO" id="GO:0006383">
    <property type="term" value="P:transcription by RNA polymerase III"/>
    <property type="evidence" value="ECO:0007669"/>
    <property type="project" value="InterPro"/>
</dbReference>
<feature type="compositionally biased region" description="Low complexity" evidence="1">
    <location>
        <begin position="161"/>
        <end position="173"/>
    </location>
</feature>
<dbReference type="PANTHER" id="PTHR21860:SF2">
    <property type="entry name" value="GENERAL TRANSCRIPTION FACTOR 3C POLYPEPTIDE 6"/>
    <property type="match status" value="1"/>
</dbReference>
<organism evidence="3 4">
    <name type="scientific">Cerrena zonata</name>
    <dbReference type="NCBI Taxonomy" id="2478898"/>
    <lineage>
        <taxon>Eukaryota</taxon>
        <taxon>Fungi</taxon>
        <taxon>Dikarya</taxon>
        <taxon>Basidiomycota</taxon>
        <taxon>Agaricomycotina</taxon>
        <taxon>Agaricomycetes</taxon>
        <taxon>Polyporales</taxon>
        <taxon>Cerrenaceae</taxon>
        <taxon>Cerrena</taxon>
    </lineage>
</organism>
<keyword evidence="4" id="KW-1185">Reference proteome</keyword>
<feature type="compositionally biased region" description="Basic residues" evidence="1">
    <location>
        <begin position="200"/>
        <end position="216"/>
    </location>
</feature>